<keyword evidence="2 5" id="KW-0812">Transmembrane</keyword>
<dbReference type="EMBL" id="DVON01000068">
    <property type="protein sequence ID" value="HIV12167.1"/>
    <property type="molecule type" value="Genomic_DNA"/>
</dbReference>
<dbReference type="Proteomes" id="UP000886723">
    <property type="component" value="Unassembled WGS sequence"/>
</dbReference>
<feature type="non-terminal residue" evidence="6">
    <location>
        <position position="1"/>
    </location>
</feature>
<keyword evidence="3 5" id="KW-1133">Transmembrane helix</keyword>
<name>A0A9D1NSS2_9FIRM</name>
<dbReference type="SUPFAM" id="SSF161098">
    <property type="entry name" value="MetI-like"/>
    <property type="match status" value="1"/>
</dbReference>
<comment type="caution">
    <text evidence="6">The sequence shown here is derived from an EMBL/GenBank/DDBJ whole genome shotgun (WGS) entry which is preliminary data.</text>
</comment>
<keyword evidence="4 5" id="KW-0472">Membrane</keyword>
<sequence length="44" mass="4700">VGKNSVNYGAVCAAAFISLVPVLIIFIIFRKQFINSMIDGAIKG</sequence>
<gene>
    <name evidence="6" type="ORF">IAA63_03375</name>
</gene>
<organism evidence="6 7">
    <name type="scientific">Candidatus Pullilachnospira stercoravium</name>
    <dbReference type="NCBI Taxonomy" id="2840913"/>
    <lineage>
        <taxon>Bacteria</taxon>
        <taxon>Bacillati</taxon>
        <taxon>Bacillota</taxon>
        <taxon>Clostridia</taxon>
        <taxon>Lachnospirales</taxon>
        <taxon>Lachnospiraceae</taxon>
        <taxon>Lachnospiraceae incertae sedis</taxon>
        <taxon>Candidatus Pullilachnospira</taxon>
    </lineage>
</organism>
<evidence type="ECO:0000256" key="3">
    <source>
        <dbReference type="ARBA" id="ARBA00022989"/>
    </source>
</evidence>
<reference evidence="6" key="1">
    <citation type="submission" date="2020-10" db="EMBL/GenBank/DDBJ databases">
        <authorList>
            <person name="Gilroy R."/>
        </authorList>
    </citation>
    <scope>NUCLEOTIDE SEQUENCE</scope>
    <source>
        <strain evidence="6">ChiBcec2-4451</strain>
    </source>
</reference>
<dbReference type="AlphaFoldDB" id="A0A9D1NSS2"/>
<dbReference type="InterPro" id="IPR035906">
    <property type="entry name" value="MetI-like_sf"/>
</dbReference>
<evidence type="ECO:0000256" key="5">
    <source>
        <dbReference type="SAM" id="Phobius"/>
    </source>
</evidence>
<comment type="subcellular location">
    <subcellularLocation>
        <location evidence="1">Membrane</location>
        <topology evidence="1">Multi-pass membrane protein</topology>
    </subcellularLocation>
</comment>
<proteinExistence type="predicted"/>
<evidence type="ECO:0000313" key="7">
    <source>
        <dbReference type="Proteomes" id="UP000886723"/>
    </source>
</evidence>
<dbReference type="GO" id="GO:0016020">
    <property type="term" value="C:membrane"/>
    <property type="evidence" value="ECO:0007669"/>
    <property type="project" value="UniProtKB-SubCell"/>
</dbReference>
<reference evidence="6" key="2">
    <citation type="journal article" date="2021" name="PeerJ">
        <title>Extensive microbial diversity within the chicken gut microbiome revealed by metagenomics and culture.</title>
        <authorList>
            <person name="Gilroy R."/>
            <person name="Ravi A."/>
            <person name="Getino M."/>
            <person name="Pursley I."/>
            <person name="Horton D.L."/>
            <person name="Alikhan N.F."/>
            <person name="Baker D."/>
            <person name="Gharbi K."/>
            <person name="Hall N."/>
            <person name="Watson M."/>
            <person name="Adriaenssens E.M."/>
            <person name="Foster-Nyarko E."/>
            <person name="Jarju S."/>
            <person name="Secka A."/>
            <person name="Antonio M."/>
            <person name="Oren A."/>
            <person name="Chaudhuri R.R."/>
            <person name="La Ragione R."/>
            <person name="Hildebrand F."/>
            <person name="Pallen M.J."/>
        </authorList>
    </citation>
    <scope>NUCLEOTIDE SEQUENCE</scope>
    <source>
        <strain evidence="6">ChiBcec2-4451</strain>
    </source>
</reference>
<evidence type="ECO:0000256" key="2">
    <source>
        <dbReference type="ARBA" id="ARBA00022692"/>
    </source>
</evidence>
<accession>A0A9D1NSS2</accession>
<evidence type="ECO:0000256" key="1">
    <source>
        <dbReference type="ARBA" id="ARBA00004141"/>
    </source>
</evidence>
<protein>
    <submittedName>
        <fullName evidence="6">Carbohydrate ABC transporter permease</fullName>
    </submittedName>
</protein>
<evidence type="ECO:0000313" key="6">
    <source>
        <dbReference type="EMBL" id="HIV12167.1"/>
    </source>
</evidence>
<feature type="transmembrane region" description="Helical" evidence="5">
    <location>
        <begin position="6"/>
        <end position="29"/>
    </location>
</feature>
<evidence type="ECO:0000256" key="4">
    <source>
        <dbReference type="ARBA" id="ARBA00023136"/>
    </source>
</evidence>